<protein>
    <recommendedName>
        <fullName evidence="2">DUF4097 domain-containing protein</fullName>
    </recommendedName>
</protein>
<proteinExistence type="predicted"/>
<feature type="domain" description="DUF4097" evidence="2">
    <location>
        <begin position="117"/>
        <end position="220"/>
    </location>
</feature>
<dbReference type="AlphaFoldDB" id="A0A917UWQ8"/>
<accession>A0A917UWQ8</accession>
<organism evidence="3 4">
    <name type="scientific">Agromyces bauzanensis</name>
    <dbReference type="NCBI Taxonomy" id="1308924"/>
    <lineage>
        <taxon>Bacteria</taxon>
        <taxon>Bacillati</taxon>
        <taxon>Actinomycetota</taxon>
        <taxon>Actinomycetes</taxon>
        <taxon>Micrococcales</taxon>
        <taxon>Microbacteriaceae</taxon>
        <taxon>Agromyces</taxon>
    </lineage>
</organism>
<reference evidence="3" key="2">
    <citation type="submission" date="2020-09" db="EMBL/GenBank/DDBJ databases">
        <authorList>
            <person name="Sun Q."/>
            <person name="Zhou Y."/>
        </authorList>
    </citation>
    <scope>NUCLEOTIDE SEQUENCE</scope>
    <source>
        <strain evidence="3">CGMCC 1.8984</strain>
    </source>
</reference>
<dbReference type="Pfam" id="PF13349">
    <property type="entry name" value="DUF4097"/>
    <property type="match status" value="1"/>
</dbReference>
<dbReference type="RefSeq" id="WP_188744404.1">
    <property type="nucleotide sequence ID" value="NZ_BAABFW010000013.1"/>
</dbReference>
<name>A0A917UWQ8_9MICO</name>
<feature type="signal peptide" evidence="1">
    <location>
        <begin position="1"/>
        <end position="22"/>
    </location>
</feature>
<keyword evidence="1" id="KW-0732">Signal</keyword>
<evidence type="ECO:0000313" key="4">
    <source>
        <dbReference type="Proteomes" id="UP000636956"/>
    </source>
</evidence>
<keyword evidence="4" id="KW-1185">Reference proteome</keyword>
<evidence type="ECO:0000313" key="3">
    <source>
        <dbReference type="EMBL" id="GGJ91147.1"/>
    </source>
</evidence>
<dbReference type="InterPro" id="IPR025164">
    <property type="entry name" value="Toastrack_DUF4097"/>
</dbReference>
<evidence type="ECO:0000259" key="2">
    <source>
        <dbReference type="Pfam" id="PF13349"/>
    </source>
</evidence>
<comment type="caution">
    <text evidence="3">The sequence shown here is derived from an EMBL/GenBank/DDBJ whole genome shotgun (WGS) entry which is preliminary data.</text>
</comment>
<gene>
    <name evidence="3" type="ORF">GCM10011372_31980</name>
</gene>
<feature type="chain" id="PRO_5036978228" description="DUF4097 domain-containing protein" evidence="1">
    <location>
        <begin position="23"/>
        <end position="244"/>
    </location>
</feature>
<evidence type="ECO:0000256" key="1">
    <source>
        <dbReference type="SAM" id="SignalP"/>
    </source>
</evidence>
<dbReference type="PROSITE" id="PS51257">
    <property type="entry name" value="PROKAR_LIPOPROTEIN"/>
    <property type="match status" value="1"/>
</dbReference>
<dbReference type="Proteomes" id="UP000636956">
    <property type="component" value="Unassembled WGS sequence"/>
</dbReference>
<dbReference type="EMBL" id="BMMD01000023">
    <property type="protein sequence ID" value="GGJ91147.1"/>
    <property type="molecule type" value="Genomic_DNA"/>
</dbReference>
<sequence length="244" mass="25404">MNRFVRAAAAVAVTAMTVGGLAACNFIGPPQRFTDESTVTEDIAVIELDDANGSVRVTGAAGATDITVERTVSYLGDRDIGETHEIDGDTLELGGCGRFCSVDYTVEGPIGLDVGGRTSNGTIELRGVDEVDVRTSNGRIELEDVSGDVDVETSNGRVIGRDLNGDGVRVRTSNGSIELSLGEAQDVEARTSNGAIELRVPEGSYRVTAETSNGSTDIGIADDPDGEFELELRTSNGSITITGG</sequence>
<reference evidence="3" key="1">
    <citation type="journal article" date="2014" name="Int. J. Syst. Evol. Microbiol.">
        <title>Complete genome sequence of Corynebacterium casei LMG S-19264T (=DSM 44701T), isolated from a smear-ripened cheese.</title>
        <authorList>
            <consortium name="US DOE Joint Genome Institute (JGI-PGF)"/>
            <person name="Walter F."/>
            <person name="Albersmeier A."/>
            <person name="Kalinowski J."/>
            <person name="Ruckert C."/>
        </authorList>
    </citation>
    <scope>NUCLEOTIDE SEQUENCE</scope>
    <source>
        <strain evidence="3">CGMCC 1.8984</strain>
    </source>
</reference>